<keyword evidence="6" id="KW-0255">Endonuclease</keyword>
<evidence type="ECO:0000313" key="13">
    <source>
        <dbReference type="EMBL" id="KFZ57514.1"/>
    </source>
</evidence>
<name>A0A094L007_PODCR</name>
<dbReference type="Gene3D" id="3.30.420.10">
    <property type="entry name" value="Ribonuclease H-like superfamily/Ribonuclease H"/>
    <property type="match status" value="2"/>
</dbReference>
<dbReference type="Pfam" id="PF02022">
    <property type="entry name" value="Integrase_Zn"/>
    <property type="match status" value="1"/>
</dbReference>
<keyword evidence="5" id="KW-0479">Metal-binding</keyword>
<dbReference type="Gene3D" id="1.10.10.200">
    <property type="match status" value="1"/>
</dbReference>
<evidence type="ECO:0000256" key="3">
    <source>
        <dbReference type="ARBA" id="ARBA00022695"/>
    </source>
</evidence>
<dbReference type="OrthoDB" id="9386368at2759"/>
<dbReference type="Pfam" id="PF00665">
    <property type="entry name" value="rve"/>
    <property type="match status" value="1"/>
</dbReference>
<evidence type="ECO:0000256" key="5">
    <source>
        <dbReference type="ARBA" id="ARBA00022723"/>
    </source>
</evidence>
<evidence type="ECO:0000256" key="6">
    <source>
        <dbReference type="ARBA" id="ARBA00022759"/>
    </source>
</evidence>
<feature type="non-terminal residue" evidence="13">
    <location>
        <position position="1"/>
    </location>
</feature>
<evidence type="ECO:0000256" key="4">
    <source>
        <dbReference type="ARBA" id="ARBA00022722"/>
    </source>
</evidence>
<dbReference type="SUPFAM" id="SSF46919">
    <property type="entry name" value="N-terminal Zn binding domain of HIV integrase"/>
    <property type="match status" value="1"/>
</dbReference>
<keyword evidence="4" id="KW-0540">Nuclease</keyword>
<keyword evidence="8" id="KW-0695">RNA-directed DNA polymerase</keyword>
<gene>
    <name evidence="13" type="ORF">N338_10791</name>
</gene>
<dbReference type="SUPFAM" id="SSF53098">
    <property type="entry name" value="Ribonuclease H-like"/>
    <property type="match status" value="2"/>
</dbReference>
<dbReference type="GO" id="GO:0015074">
    <property type="term" value="P:DNA integration"/>
    <property type="evidence" value="ECO:0007669"/>
    <property type="project" value="InterPro"/>
</dbReference>
<accession>A0A094L007</accession>
<evidence type="ECO:0000256" key="7">
    <source>
        <dbReference type="ARBA" id="ARBA00022801"/>
    </source>
</evidence>
<dbReference type="AlphaFoldDB" id="A0A094L007"/>
<keyword evidence="9" id="KW-0862">Zinc</keyword>
<proteinExistence type="predicted"/>
<evidence type="ECO:0000256" key="2">
    <source>
        <dbReference type="ARBA" id="ARBA00022679"/>
    </source>
</evidence>
<feature type="domain" description="Integrase catalytic" evidence="12">
    <location>
        <begin position="158"/>
        <end position="275"/>
    </location>
</feature>
<dbReference type="PROSITE" id="PS50994">
    <property type="entry name" value="INTEGRASE"/>
    <property type="match status" value="1"/>
</dbReference>
<keyword evidence="2" id="KW-0808">Transferase</keyword>
<dbReference type="PANTHER" id="PTHR41694:SF3">
    <property type="entry name" value="RNA-DIRECTED DNA POLYMERASE-RELATED"/>
    <property type="match status" value="1"/>
</dbReference>
<sequence>SLQTLELKAIVWTFEHWPHDPVNVVADSLYVVGVVQRLERAMIKEPSNQLLFELFYKLLPLLDFRTAPYFITHIRSHQLVNGLALGKNQADKLVTPVWTGPPVNTFEQARPSHDFFHQSVKMLARQFHISHSDTQGIVKSCPARQHIGYGIGLGVNHRGLLPLQLWPMDVTHIPEFGRQRYVHITIDAFSLAIWVMAQTGETARHVIRPLYMCFAVLGVPLQIKTDNGPAYTSHVFQEFCNNWGVRHATGIPHSPTRQAIVERAHQMIKNLLEKQ</sequence>
<feature type="domain" description="Integrase-type" evidence="10">
    <location>
        <begin position="104"/>
        <end position="145"/>
    </location>
</feature>
<dbReference type="Proteomes" id="UP000053854">
    <property type="component" value="Unassembled WGS sequence"/>
</dbReference>
<dbReference type="PROSITE" id="PS50876">
    <property type="entry name" value="ZF_INTEGRASE"/>
    <property type="match status" value="1"/>
</dbReference>
<dbReference type="InterPro" id="IPR003308">
    <property type="entry name" value="Integrase_Zn-bd_dom_N"/>
</dbReference>
<dbReference type="GO" id="GO:0035613">
    <property type="term" value="F:RNA stem-loop binding"/>
    <property type="evidence" value="ECO:0007669"/>
    <property type="project" value="TreeGrafter"/>
</dbReference>
<dbReference type="InterPro" id="IPR001584">
    <property type="entry name" value="Integrase_cat-core"/>
</dbReference>
<keyword evidence="7" id="KW-0378">Hydrolase</keyword>
<dbReference type="GO" id="GO:0004523">
    <property type="term" value="F:RNA-DNA hybrid ribonuclease activity"/>
    <property type="evidence" value="ECO:0007669"/>
    <property type="project" value="InterPro"/>
</dbReference>
<reference evidence="13 14" key="1">
    <citation type="submission" date="2014-04" db="EMBL/GenBank/DDBJ databases">
        <title>Genome evolution of avian class.</title>
        <authorList>
            <person name="Zhang G."/>
            <person name="Li C."/>
        </authorList>
    </citation>
    <scope>NUCLEOTIDE SEQUENCE [LARGE SCALE GENOMIC DNA]</scope>
    <source>
        <strain evidence="13">BGI_N338</strain>
    </source>
</reference>
<keyword evidence="9" id="KW-0863">Zinc-finger</keyword>
<feature type="non-terminal residue" evidence="13">
    <location>
        <position position="275"/>
    </location>
</feature>
<protein>
    <recommendedName>
        <fullName evidence="1">RNA-directed DNA polymerase</fullName>
        <ecNumber evidence="1">2.7.7.49</ecNumber>
    </recommendedName>
</protein>
<dbReference type="InterPro" id="IPR036397">
    <property type="entry name" value="RNaseH_sf"/>
</dbReference>
<evidence type="ECO:0000259" key="12">
    <source>
        <dbReference type="PROSITE" id="PS50994"/>
    </source>
</evidence>
<feature type="domain" description="RNase H type-1" evidence="11">
    <location>
        <begin position="1"/>
        <end position="99"/>
    </location>
</feature>
<evidence type="ECO:0000259" key="11">
    <source>
        <dbReference type="PROSITE" id="PS50879"/>
    </source>
</evidence>
<evidence type="ECO:0000313" key="14">
    <source>
        <dbReference type="Proteomes" id="UP000053854"/>
    </source>
</evidence>
<keyword evidence="14" id="KW-1185">Reference proteome</keyword>
<dbReference type="PANTHER" id="PTHR41694">
    <property type="entry name" value="ENDOGENOUS RETROVIRUS GROUP K MEMBER POL PROTEIN"/>
    <property type="match status" value="1"/>
</dbReference>
<dbReference type="GO" id="GO:0003964">
    <property type="term" value="F:RNA-directed DNA polymerase activity"/>
    <property type="evidence" value="ECO:0007669"/>
    <property type="project" value="UniProtKB-KW"/>
</dbReference>
<dbReference type="InterPro" id="IPR002156">
    <property type="entry name" value="RNaseH_domain"/>
</dbReference>
<evidence type="ECO:0000256" key="8">
    <source>
        <dbReference type="ARBA" id="ARBA00022918"/>
    </source>
</evidence>
<dbReference type="InterPro" id="IPR017856">
    <property type="entry name" value="Integrase-like_N"/>
</dbReference>
<dbReference type="PROSITE" id="PS50879">
    <property type="entry name" value="RNASE_H_1"/>
    <property type="match status" value="1"/>
</dbReference>
<dbReference type="InterPro" id="IPR012337">
    <property type="entry name" value="RNaseH-like_sf"/>
</dbReference>
<dbReference type="GO" id="GO:0008270">
    <property type="term" value="F:zinc ion binding"/>
    <property type="evidence" value="ECO:0007669"/>
    <property type="project" value="UniProtKB-KW"/>
</dbReference>
<evidence type="ECO:0000256" key="9">
    <source>
        <dbReference type="PROSITE-ProRule" id="PRU00450"/>
    </source>
</evidence>
<dbReference type="EC" id="2.7.7.49" evidence="1"/>
<organism evidence="13 14">
    <name type="scientific">Podiceps cristatus</name>
    <name type="common">Great crested grebe</name>
    <dbReference type="NCBI Taxonomy" id="345573"/>
    <lineage>
        <taxon>Eukaryota</taxon>
        <taxon>Metazoa</taxon>
        <taxon>Chordata</taxon>
        <taxon>Craniata</taxon>
        <taxon>Vertebrata</taxon>
        <taxon>Euteleostomi</taxon>
        <taxon>Archelosauria</taxon>
        <taxon>Archosauria</taxon>
        <taxon>Dinosauria</taxon>
        <taxon>Saurischia</taxon>
        <taxon>Theropoda</taxon>
        <taxon>Coelurosauria</taxon>
        <taxon>Aves</taxon>
        <taxon>Neognathae</taxon>
        <taxon>Neoaves</taxon>
        <taxon>Mirandornithes</taxon>
        <taxon>Podicipediformes</taxon>
        <taxon>Podicipedidae</taxon>
        <taxon>Podiceps</taxon>
    </lineage>
</organism>
<evidence type="ECO:0000259" key="10">
    <source>
        <dbReference type="PROSITE" id="PS50876"/>
    </source>
</evidence>
<keyword evidence="3" id="KW-0548">Nucleotidyltransferase</keyword>
<evidence type="ECO:0000256" key="1">
    <source>
        <dbReference type="ARBA" id="ARBA00012493"/>
    </source>
</evidence>
<dbReference type="EMBL" id="KL256404">
    <property type="protein sequence ID" value="KFZ57514.1"/>
    <property type="molecule type" value="Genomic_DNA"/>
</dbReference>